<reference evidence="3" key="1">
    <citation type="submission" date="2020-07" db="EMBL/GenBank/DDBJ databases">
        <authorList>
            <person name="Pettersson B.M.F."/>
            <person name="Behra P.R.K."/>
            <person name="Ramesh M."/>
            <person name="Das S."/>
            <person name="Dasgupta S."/>
            <person name="Kirsebom L.A."/>
        </authorList>
    </citation>
    <scope>NUCLEOTIDE SEQUENCE</scope>
    <source>
        <strain evidence="3">CCUG 55640</strain>
    </source>
</reference>
<keyword evidence="1" id="KW-1133">Transmembrane helix</keyword>
<name>A0AA41XRX8_9MYCO</name>
<reference evidence="3" key="2">
    <citation type="journal article" date="2022" name="BMC Genomics">
        <title>Comparative genome analysis of mycobacteria focusing on tRNA and non-coding RNA.</title>
        <authorList>
            <person name="Behra P.R.K."/>
            <person name="Pettersson B.M.F."/>
            <person name="Ramesh M."/>
            <person name="Das S."/>
            <person name="Dasgupta S."/>
            <person name="Kirsebom L.A."/>
        </authorList>
    </citation>
    <scope>NUCLEOTIDE SEQUENCE</scope>
    <source>
        <strain evidence="3">CCUG 55640</strain>
    </source>
</reference>
<accession>A0AA41XRX8</accession>
<gene>
    <name evidence="3" type="ORF">H7K38_19205</name>
</gene>
<feature type="domain" description="Band 7" evidence="2">
    <location>
        <begin position="55"/>
        <end position="271"/>
    </location>
</feature>
<evidence type="ECO:0000313" key="4">
    <source>
        <dbReference type="Proteomes" id="UP001141650"/>
    </source>
</evidence>
<dbReference type="InterPro" id="IPR001107">
    <property type="entry name" value="Band_7"/>
</dbReference>
<proteinExistence type="predicted"/>
<dbReference type="Pfam" id="PF01145">
    <property type="entry name" value="Band_7"/>
    <property type="match status" value="1"/>
</dbReference>
<feature type="transmembrane region" description="Helical" evidence="1">
    <location>
        <begin position="32"/>
        <end position="53"/>
    </location>
</feature>
<evidence type="ECO:0000313" key="3">
    <source>
        <dbReference type="EMBL" id="MCV7380763.1"/>
    </source>
</evidence>
<dbReference type="EMBL" id="JACKVH010000017">
    <property type="protein sequence ID" value="MCV7380763.1"/>
    <property type="molecule type" value="Genomic_DNA"/>
</dbReference>
<sequence length="321" mass="35074">MPGWWIVAILFFLLAIGLLIASVFLDKPARTTWWGICGAAALFGVIFTLSSAYDRVDTRNVGIITEFGKPVGVHGAGIVWHAPWRKVSELSEAIQLQAFESNNYDDASQGKGANNNPAAINVRLANNSNAYVDENLSWRLREGAAPKLFQDYGGANVFQTIKEQLVDRQAQVALSKVFATFNPQVMLAAAANAPGAQPQMPSPAQGADLPAMAAQVKKDLQEAVGSEIEILDVRIPRIFYDQPTQQRIDAYNQKVQETINAQQDVKTAEQNRLAAEQRANQPPPDLRIAIFNCLNDQVKNGRDPAGCWGQIGGQPLVQVPR</sequence>
<keyword evidence="1" id="KW-0472">Membrane</keyword>
<protein>
    <submittedName>
        <fullName evidence="3">SPFH domain-containing protein</fullName>
    </submittedName>
</protein>
<comment type="caution">
    <text evidence="3">The sequence shown here is derived from an EMBL/GenBank/DDBJ whole genome shotgun (WGS) entry which is preliminary data.</text>
</comment>
<dbReference type="AlphaFoldDB" id="A0AA41XRX8"/>
<keyword evidence="1" id="KW-0812">Transmembrane</keyword>
<feature type="transmembrane region" description="Helical" evidence="1">
    <location>
        <begin position="6"/>
        <end position="25"/>
    </location>
</feature>
<organism evidence="3 4">
    <name type="scientific">Mycobacterium alsense</name>
    <dbReference type="NCBI Taxonomy" id="324058"/>
    <lineage>
        <taxon>Bacteria</taxon>
        <taxon>Bacillati</taxon>
        <taxon>Actinomycetota</taxon>
        <taxon>Actinomycetes</taxon>
        <taxon>Mycobacteriales</taxon>
        <taxon>Mycobacteriaceae</taxon>
        <taxon>Mycobacterium</taxon>
    </lineage>
</organism>
<evidence type="ECO:0000256" key="1">
    <source>
        <dbReference type="SAM" id="Phobius"/>
    </source>
</evidence>
<evidence type="ECO:0000259" key="2">
    <source>
        <dbReference type="Pfam" id="PF01145"/>
    </source>
</evidence>
<dbReference type="RefSeq" id="WP_083137227.1">
    <property type="nucleotide sequence ID" value="NZ_JACKVH010000017.1"/>
</dbReference>
<dbReference type="Proteomes" id="UP001141650">
    <property type="component" value="Unassembled WGS sequence"/>
</dbReference>